<dbReference type="EMBL" id="AGNK02002445">
    <property type="status" value="NOT_ANNOTATED_CDS"/>
    <property type="molecule type" value="Genomic_DNA"/>
</dbReference>
<keyword evidence="2" id="KW-1185">Reference proteome</keyword>
<name>K3Y478_SETIT</name>
<protein>
    <submittedName>
        <fullName evidence="1">Uncharacterized protein</fullName>
    </submittedName>
</protein>
<proteinExistence type="predicted"/>
<accession>K3Y478</accession>
<evidence type="ECO:0000313" key="1">
    <source>
        <dbReference type="EnsemblPlants" id="KQL10616"/>
    </source>
</evidence>
<dbReference type="Proteomes" id="UP000004995">
    <property type="component" value="Unassembled WGS sequence"/>
</dbReference>
<dbReference type="Gramene" id="KQL10616">
    <property type="protein sequence ID" value="KQL10616"/>
    <property type="gene ID" value="SETIT_009016mg"/>
</dbReference>
<evidence type="ECO:0000313" key="2">
    <source>
        <dbReference type="Proteomes" id="UP000004995"/>
    </source>
</evidence>
<reference evidence="2" key="1">
    <citation type="journal article" date="2012" name="Nat. Biotechnol.">
        <title>Reference genome sequence of the model plant Setaria.</title>
        <authorList>
            <person name="Bennetzen J.L."/>
            <person name="Schmutz J."/>
            <person name="Wang H."/>
            <person name="Percifield R."/>
            <person name="Hawkins J."/>
            <person name="Pontaroli A.C."/>
            <person name="Estep M."/>
            <person name="Feng L."/>
            <person name="Vaughn J.N."/>
            <person name="Grimwood J."/>
            <person name="Jenkins J."/>
            <person name="Barry K."/>
            <person name="Lindquist E."/>
            <person name="Hellsten U."/>
            <person name="Deshpande S."/>
            <person name="Wang X."/>
            <person name="Wu X."/>
            <person name="Mitros T."/>
            <person name="Triplett J."/>
            <person name="Yang X."/>
            <person name="Ye C.Y."/>
            <person name="Mauro-Herrera M."/>
            <person name="Wang L."/>
            <person name="Li P."/>
            <person name="Sharma M."/>
            <person name="Sharma R."/>
            <person name="Ronald P.C."/>
            <person name="Panaud O."/>
            <person name="Kellogg E.A."/>
            <person name="Brutnell T.P."/>
            <person name="Doust A.N."/>
            <person name="Tuskan G.A."/>
            <person name="Rokhsar D."/>
            <person name="Devos K.M."/>
        </authorList>
    </citation>
    <scope>NUCLEOTIDE SEQUENCE [LARGE SCALE GENOMIC DNA]</scope>
    <source>
        <strain evidence="2">cv. Yugu1</strain>
    </source>
</reference>
<dbReference type="EnsemblPlants" id="KQL10616">
    <property type="protein sequence ID" value="KQL10616"/>
    <property type="gene ID" value="SETIT_009016mg"/>
</dbReference>
<dbReference type="InParanoid" id="K3Y478"/>
<reference evidence="1" key="2">
    <citation type="submission" date="2018-08" db="UniProtKB">
        <authorList>
            <consortium name="EnsemblPlants"/>
        </authorList>
    </citation>
    <scope>IDENTIFICATION</scope>
    <source>
        <strain evidence="1">Yugu1</strain>
    </source>
</reference>
<organism evidence="1 2">
    <name type="scientific">Setaria italica</name>
    <name type="common">Foxtail millet</name>
    <name type="synonym">Panicum italicum</name>
    <dbReference type="NCBI Taxonomy" id="4555"/>
    <lineage>
        <taxon>Eukaryota</taxon>
        <taxon>Viridiplantae</taxon>
        <taxon>Streptophyta</taxon>
        <taxon>Embryophyta</taxon>
        <taxon>Tracheophyta</taxon>
        <taxon>Spermatophyta</taxon>
        <taxon>Magnoliopsida</taxon>
        <taxon>Liliopsida</taxon>
        <taxon>Poales</taxon>
        <taxon>Poaceae</taxon>
        <taxon>PACMAD clade</taxon>
        <taxon>Panicoideae</taxon>
        <taxon>Panicodae</taxon>
        <taxon>Paniceae</taxon>
        <taxon>Cenchrinae</taxon>
        <taxon>Setaria</taxon>
    </lineage>
</organism>
<dbReference type="AlphaFoldDB" id="K3Y478"/>
<sequence>MEPCNHVDGALQSIYAPLWHLVIRWQNSDTGSIKFSSHLQGDSSKN</sequence>
<dbReference type="HOGENOM" id="CLU_3192289_0_0_1"/>